<dbReference type="Gene3D" id="3.40.50.150">
    <property type="entry name" value="Vaccinia Virus protein VP39"/>
    <property type="match status" value="1"/>
</dbReference>
<dbReference type="Pfam" id="PF12847">
    <property type="entry name" value="Methyltransf_18"/>
    <property type="match status" value="1"/>
</dbReference>
<dbReference type="Gene3D" id="2.120.10.30">
    <property type="entry name" value="TolB, C-terminal domain"/>
    <property type="match status" value="3"/>
</dbReference>
<gene>
    <name evidence="1" type="ORF">SNEC2469_LOCUS28057</name>
</gene>
<dbReference type="GO" id="GO:0042813">
    <property type="term" value="F:Wnt receptor activity"/>
    <property type="evidence" value="ECO:0007669"/>
    <property type="project" value="TreeGrafter"/>
</dbReference>
<dbReference type="Gene3D" id="3.60.21.10">
    <property type="match status" value="1"/>
</dbReference>
<dbReference type="OrthoDB" id="10066840at2759"/>
<organism evidence="1 2">
    <name type="scientific">Symbiodinium necroappetens</name>
    <dbReference type="NCBI Taxonomy" id="1628268"/>
    <lineage>
        <taxon>Eukaryota</taxon>
        <taxon>Sar</taxon>
        <taxon>Alveolata</taxon>
        <taxon>Dinophyceae</taxon>
        <taxon>Suessiales</taxon>
        <taxon>Symbiodiniaceae</taxon>
        <taxon>Symbiodinium</taxon>
    </lineage>
</organism>
<comment type="caution">
    <text evidence="1">The sequence shown here is derived from an EMBL/GenBank/DDBJ whole genome shotgun (WGS) entry which is preliminary data.</text>
</comment>
<dbReference type="InterPro" id="IPR011042">
    <property type="entry name" value="6-blade_b-propeller_TolB-like"/>
</dbReference>
<dbReference type="SUPFAM" id="SSF63829">
    <property type="entry name" value="Calcium-dependent phosphotriesterase"/>
    <property type="match status" value="1"/>
</dbReference>
<dbReference type="AlphaFoldDB" id="A0A813AII8"/>
<dbReference type="SMART" id="SM00135">
    <property type="entry name" value="LY"/>
    <property type="match status" value="5"/>
</dbReference>
<dbReference type="PANTHER" id="PTHR46513">
    <property type="entry name" value="VITELLOGENIN RECEPTOR-LIKE PROTEIN-RELATED-RELATED"/>
    <property type="match status" value="1"/>
</dbReference>
<dbReference type="EMBL" id="CAJNJA010060141">
    <property type="protein sequence ID" value="CAE7869861.1"/>
    <property type="molecule type" value="Genomic_DNA"/>
</dbReference>
<name>A0A813AII8_9DINO</name>
<protein>
    <submittedName>
        <fullName evidence="1">Uncharacterized protein</fullName>
    </submittedName>
</protein>
<dbReference type="PANTHER" id="PTHR46513:SF13">
    <property type="entry name" value="EGF-LIKE DOMAIN-CONTAINING PROTEIN"/>
    <property type="match status" value="1"/>
</dbReference>
<dbReference type="SUPFAM" id="SSF56300">
    <property type="entry name" value="Metallo-dependent phosphatases"/>
    <property type="match status" value="1"/>
</dbReference>
<dbReference type="InterPro" id="IPR029052">
    <property type="entry name" value="Metallo-depent_PP-like"/>
</dbReference>
<dbReference type="InterPro" id="IPR029063">
    <property type="entry name" value="SAM-dependent_MTases_sf"/>
</dbReference>
<dbReference type="SUPFAM" id="SSF53335">
    <property type="entry name" value="S-adenosyl-L-methionine-dependent methyltransferases"/>
    <property type="match status" value="1"/>
</dbReference>
<dbReference type="InterPro" id="IPR000033">
    <property type="entry name" value="LDLR_classB_rpt"/>
</dbReference>
<dbReference type="CDD" id="cd02440">
    <property type="entry name" value="AdoMet_MTases"/>
    <property type="match status" value="1"/>
</dbReference>
<dbReference type="GO" id="GO:0005886">
    <property type="term" value="C:plasma membrane"/>
    <property type="evidence" value="ECO:0007669"/>
    <property type="project" value="TreeGrafter"/>
</dbReference>
<dbReference type="InterPro" id="IPR050778">
    <property type="entry name" value="Cueball_EGF_LRP_Nidogen"/>
</dbReference>
<keyword evidence="2" id="KW-1185">Reference proteome</keyword>
<evidence type="ECO:0000313" key="2">
    <source>
        <dbReference type="Proteomes" id="UP000601435"/>
    </source>
</evidence>
<dbReference type="PROSITE" id="PS51120">
    <property type="entry name" value="LDLRB"/>
    <property type="match status" value="1"/>
</dbReference>
<reference evidence="1" key="1">
    <citation type="submission" date="2021-02" db="EMBL/GenBank/DDBJ databases">
        <authorList>
            <person name="Dougan E. K."/>
            <person name="Rhodes N."/>
            <person name="Thang M."/>
            <person name="Chan C."/>
        </authorList>
    </citation>
    <scope>NUCLEOTIDE SEQUENCE</scope>
</reference>
<proteinExistence type="predicted"/>
<evidence type="ECO:0000313" key="1">
    <source>
        <dbReference type="EMBL" id="CAE7869861.1"/>
    </source>
</evidence>
<dbReference type="Pfam" id="PF00058">
    <property type="entry name" value="Ldl_recept_b"/>
    <property type="match status" value="1"/>
</dbReference>
<dbReference type="GO" id="GO:0060070">
    <property type="term" value="P:canonical Wnt signaling pathway"/>
    <property type="evidence" value="ECO:0007669"/>
    <property type="project" value="TreeGrafter"/>
</dbReference>
<sequence>MGDEAVLRGVCSAATSPELPLRLMPVADAALRPMPGREALRVADVGCYKALLGLHLVQRDAGVRVLATDLASGPLELGRMLARRLPTDQCRRIDFRLGDGLSTLHPGEVDVVCAAGIAAGKLSAWIPAAQFAQRLVLQPSVPTGPEAMMELRCRMSDFGWALQDEVLSIERGGICLTLVAEAATGTSSFSGEAIPLLPAAPRSRIRQTLQTGAEDDPEVEAFLELLHEYLERSGPGTLRKVLQDELDSLNTLRLPTPPPCQEAISETLRADTHLQHRDLHSPMPAGDILIHCGDVLLESKGAAVEDIAALADFNRWLSELSHRHRLLVAGNHDGALRDLRAAGVKRLLNHCTYLEDESIELESLKIHGSPLSAGSSPNGAFQSQSGYDEAKAVSAVPEGLDILVTHGPAGEGALGRASACLQERIDEVRPRVHIFGHYHLGHGVACRDGVVQVNASSADAFFAVSNPPIVVDIMLRTHDRDLLDIVLTATCGSSLHKHLPERMLYALLAALAAFAHVEARHLYLLMNWPDCLMRANLDGTDREVLLSGLGHPNSLAVDDLRQKLYFSESDDTSDRIMRCNLDGSNLEEVVSGVHVQGIATDADGKVYWTDVTSSQIQRSAFNGSDIEVLVSDLQEPAGLALDSKAGRMYWADQCGYENTARIQSAGLDGSGVATLHNASHPMHVALDSDGQLYWTDAGSFEIRRCKPDGSSAEVLYNKTVVLLPNSQPSNKPVQQLTGLLDPQGIAVDSVAGKVYWTQLGTQYKTRGGPSVQRNSKLQRANLDGSEIETLAEFGLLHSRSHGANSSSPNCVSQVEHFVVCLLVSLCAEG</sequence>
<accession>A0A813AII8</accession>
<dbReference type="Proteomes" id="UP000601435">
    <property type="component" value="Unassembled WGS sequence"/>
</dbReference>
<dbReference type="GO" id="GO:0017147">
    <property type="term" value="F:Wnt-protein binding"/>
    <property type="evidence" value="ECO:0007669"/>
    <property type="project" value="TreeGrafter"/>
</dbReference>